<keyword evidence="2" id="KW-1185">Reference proteome</keyword>
<evidence type="ECO:0000313" key="1">
    <source>
        <dbReference type="EMBL" id="KDB20876.1"/>
    </source>
</evidence>
<feature type="non-terminal residue" evidence="1">
    <location>
        <position position="1"/>
    </location>
</feature>
<reference evidence="1 2" key="1">
    <citation type="submission" date="2014-02" db="EMBL/GenBank/DDBJ databases">
        <title>The Genome Sequence of Trichophyton interdigitale MR816.</title>
        <authorList>
            <consortium name="The Broad Institute Genomics Platform"/>
            <person name="Cuomo C.A."/>
            <person name="White T.C."/>
            <person name="Graser Y."/>
            <person name="Martinez-Rossi N."/>
            <person name="Heitman J."/>
            <person name="Young S.K."/>
            <person name="Zeng Q."/>
            <person name="Gargeya S."/>
            <person name="Abouelleil A."/>
            <person name="Alvarado L."/>
            <person name="Chapman S.B."/>
            <person name="Gainer-Dewar J."/>
            <person name="Goldberg J."/>
            <person name="Griggs A."/>
            <person name="Gujja S."/>
            <person name="Hansen M."/>
            <person name="Howarth C."/>
            <person name="Imamovic A."/>
            <person name="Larimer J."/>
            <person name="Martinez D."/>
            <person name="Murphy C."/>
            <person name="Pearson M.D."/>
            <person name="Persinoti G."/>
            <person name="Poon T."/>
            <person name="Priest M."/>
            <person name="Roberts A.D."/>
            <person name="Saif S."/>
            <person name="Shea T.D."/>
            <person name="Sykes S.N."/>
            <person name="Wortman J."/>
            <person name="Nusbaum C."/>
            <person name="Birren B."/>
        </authorList>
    </citation>
    <scope>NUCLEOTIDE SEQUENCE [LARGE SCALE GENOMIC DNA]</scope>
    <source>
        <strain evidence="1 2">MR816</strain>
    </source>
</reference>
<accession>A0A059IZ19</accession>
<dbReference type="EMBL" id="AOKY01000683">
    <property type="protein sequence ID" value="KDB20876.1"/>
    <property type="molecule type" value="Genomic_DNA"/>
</dbReference>
<dbReference type="OrthoDB" id="5234791at2759"/>
<dbReference type="AlphaFoldDB" id="A0A059IZ19"/>
<comment type="caution">
    <text evidence="1">The sequence shown here is derived from an EMBL/GenBank/DDBJ whole genome shotgun (WGS) entry which is preliminary data.</text>
</comment>
<protein>
    <submittedName>
        <fullName evidence="1">Uncharacterized protein</fullName>
    </submittedName>
</protein>
<gene>
    <name evidence="1" type="ORF">H109_07176</name>
</gene>
<sequence>FNEPQEDFSDDIIDIFKSYAKFVKKIKITFREIDEKGAALYKLYQLYQIGSTARYISDF</sequence>
<proteinExistence type="predicted"/>
<dbReference type="HOGENOM" id="CLU_2967570_0_0_1"/>
<evidence type="ECO:0000313" key="2">
    <source>
        <dbReference type="Proteomes" id="UP000024533"/>
    </source>
</evidence>
<organism evidence="1 2">
    <name type="scientific">Trichophyton interdigitale (strain MR816)</name>
    <dbReference type="NCBI Taxonomy" id="1215338"/>
    <lineage>
        <taxon>Eukaryota</taxon>
        <taxon>Fungi</taxon>
        <taxon>Dikarya</taxon>
        <taxon>Ascomycota</taxon>
        <taxon>Pezizomycotina</taxon>
        <taxon>Eurotiomycetes</taxon>
        <taxon>Eurotiomycetidae</taxon>
        <taxon>Onygenales</taxon>
        <taxon>Arthrodermataceae</taxon>
        <taxon>Trichophyton</taxon>
    </lineage>
</organism>
<dbReference type="Proteomes" id="UP000024533">
    <property type="component" value="Unassembled WGS sequence"/>
</dbReference>
<name>A0A059IZ19_TRIIM</name>